<evidence type="ECO:0000313" key="2">
    <source>
        <dbReference type="Proteomes" id="UP000708208"/>
    </source>
</evidence>
<feature type="non-terminal residue" evidence="1">
    <location>
        <position position="164"/>
    </location>
</feature>
<sequence length="164" mass="18157">MIIVSELKSGMSTDVATVAIGTTVRPLLDQSIETFPYESIVIRVAFMPWLFFCIIISETYRGTLISSILETSSVTLPETFQELLESNATIFVKSQKNTLINSAMLVLDNEFKDIGNVVYREVALKLKSTCQAESSLEMIHRILQKNQAAFISSRKGAAIRAATS</sequence>
<dbReference type="EMBL" id="CAJVCH010544562">
    <property type="protein sequence ID" value="CAG7827694.1"/>
    <property type="molecule type" value="Genomic_DNA"/>
</dbReference>
<reference evidence="1" key="1">
    <citation type="submission" date="2021-06" db="EMBL/GenBank/DDBJ databases">
        <authorList>
            <person name="Hodson N. C."/>
            <person name="Mongue J. A."/>
            <person name="Jaron S. K."/>
        </authorList>
    </citation>
    <scope>NUCLEOTIDE SEQUENCE</scope>
</reference>
<proteinExistence type="predicted"/>
<gene>
    <name evidence="1" type="ORF">AFUS01_LOCUS37667</name>
</gene>
<comment type="caution">
    <text evidence="1">The sequence shown here is derived from an EMBL/GenBank/DDBJ whole genome shotgun (WGS) entry which is preliminary data.</text>
</comment>
<keyword evidence="2" id="KW-1185">Reference proteome</keyword>
<name>A0A8J2L2S1_9HEXA</name>
<organism evidence="1 2">
    <name type="scientific">Allacma fusca</name>
    <dbReference type="NCBI Taxonomy" id="39272"/>
    <lineage>
        <taxon>Eukaryota</taxon>
        <taxon>Metazoa</taxon>
        <taxon>Ecdysozoa</taxon>
        <taxon>Arthropoda</taxon>
        <taxon>Hexapoda</taxon>
        <taxon>Collembola</taxon>
        <taxon>Symphypleona</taxon>
        <taxon>Sminthuridae</taxon>
        <taxon>Allacma</taxon>
    </lineage>
</organism>
<accession>A0A8J2L2S1</accession>
<evidence type="ECO:0000313" key="1">
    <source>
        <dbReference type="EMBL" id="CAG7827694.1"/>
    </source>
</evidence>
<protein>
    <submittedName>
        <fullName evidence="1">Uncharacterized protein</fullName>
    </submittedName>
</protein>
<dbReference type="AlphaFoldDB" id="A0A8J2L2S1"/>
<dbReference type="Proteomes" id="UP000708208">
    <property type="component" value="Unassembled WGS sequence"/>
</dbReference>